<name>A0A5E7D4Z2_PSEFL</name>
<reference evidence="1 2" key="1">
    <citation type="submission" date="2019-09" db="EMBL/GenBank/DDBJ databases">
        <authorList>
            <person name="Chandra G."/>
            <person name="Truman W A."/>
        </authorList>
    </citation>
    <scope>NUCLEOTIDE SEQUENCE [LARGE SCALE GENOMIC DNA]</scope>
    <source>
        <strain evidence="1">PS710</strain>
    </source>
</reference>
<dbReference type="EMBL" id="CABVHW010000008">
    <property type="protein sequence ID" value="VVO02954.1"/>
    <property type="molecule type" value="Genomic_DNA"/>
</dbReference>
<dbReference type="AlphaFoldDB" id="A0A5E7D4Z2"/>
<proteinExistence type="predicted"/>
<evidence type="ECO:0000313" key="1">
    <source>
        <dbReference type="EMBL" id="VVO02954.1"/>
    </source>
</evidence>
<protein>
    <submittedName>
        <fullName evidence="1">Uncharacterized protein</fullName>
    </submittedName>
</protein>
<gene>
    <name evidence="1" type="ORF">PS710_02815</name>
</gene>
<dbReference type="Proteomes" id="UP000381093">
    <property type="component" value="Unassembled WGS sequence"/>
</dbReference>
<sequence>MFSIKPEPIILIAIGRVRNEITERATRNSIFFRGVVINIPTNKILILESFYQARIITYFP</sequence>
<accession>A0A5E7D4Z2</accession>
<organism evidence="1 2">
    <name type="scientific">Pseudomonas fluorescens</name>
    <dbReference type="NCBI Taxonomy" id="294"/>
    <lineage>
        <taxon>Bacteria</taxon>
        <taxon>Pseudomonadati</taxon>
        <taxon>Pseudomonadota</taxon>
        <taxon>Gammaproteobacteria</taxon>
        <taxon>Pseudomonadales</taxon>
        <taxon>Pseudomonadaceae</taxon>
        <taxon>Pseudomonas</taxon>
    </lineage>
</organism>
<evidence type="ECO:0000313" key="2">
    <source>
        <dbReference type="Proteomes" id="UP000381093"/>
    </source>
</evidence>